<evidence type="ECO:0000313" key="4">
    <source>
        <dbReference type="Proteomes" id="UP001499910"/>
    </source>
</evidence>
<keyword evidence="2" id="KW-0732">Signal</keyword>
<feature type="compositionally biased region" description="Acidic residues" evidence="1">
    <location>
        <begin position="108"/>
        <end position="120"/>
    </location>
</feature>
<keyword evidence="4" id="KW-1185">Reference proteome</keyword>
<dbReference type="Proteomes" id="UP001499910">
    <property type="component" value="Unassembled WGS sequence"/>
</dbReference>
<evidence type="ECO:0000313" key="3">
    <source>
        <dbReference type="EMBL" id="GAA5072353.1"/>
    </source>
</evidence>
<evidence type="ECO:0008006" key="5">
    <source>
        <dbReference type="Google" id="ProtNLM"/>
    </source>
</evidence>
<comment type="caution">
    <text evidence="3">The sequence shown here is derived from an EMBL/GenBank/DDBJ whole genome shotgun (WGS) entry which is preliminary data.</text>
</comment>
<sequence length="120" mass="13278">MTRSRLIPLAAAALLAAAPSHAQDDDGDVSEGLGLLREGSRMILENLLDEMRPMLEEARPFFEDEMLPFLQELGRQIDDLTAYELPERLPNGDIIIRRSPDAPPIGEDLPEVGEDGEVEL</sequence>
<gene>
    <name evidence="3" type="ORF">GCM10023209_17120</name>
</gene>
<feature type="signal peptide" evidence="2">
    <location>
        <begin position="1"/>
        <end position="22"/>
    </location>
</feature>
<protein>
    <recommendedName>
        <fullName evidence="5">AAA+ family ATPase</fullName>
    </recommendedName>
</protein>
<reference evidence="4" key="1">
    <citation type="journal article" date="2019" name="Int. J. Syst. Evol. Microbiol.">
        <title>The Global Catalogue of Microorganisms (GCM) 10K type strain sequencing project: providing services to taxonomists for standard genome sequencing and annotation.</title>
        <authorList>
            <consortium name="The Broad Institute Genomics Platform"/>
            <consortium name="The Broad Institute Genome Sequencing Center for Infectious Disease"/>
            <person name="Wu L."/>
            <person name="Ma J."/>
        </authorList>
    </citation>
    <scope>NUCLEOTIDE SEQUENCE [LARGE SCALE GENOMIC DNA]</scope>
    <source>
        <strain evidence="4">JCM 18015</strain>
    </source>
</reference>
<evidence type="ECO:0000256" key="1">
    <source>
        <dbReference type="SAM" id="MobiDB-lite"/>
    </source>
</evidence>
<accession>A0ABP9LC57</accession>
<evidence type="ECO:0000256" key="2">
    <source>
        <dbReference type="SAM" id="SignalP"/>
    </source>
</evidence>
<organism evidence="3 4">
    <name type="scientific">[Roseibacterium] beibuensis</name>
    <dbReference type="NCBI Taxonomy" id="1193142"/>
    <lineage>
        <taxon>Bacteria</taxon>
        <taxon>Pseudomonadati</taxon>
        <taxon>Pseudomonadota</taxon>
        <taxon>Alphaproteobacteria</taxon>
        <taxon>Rhodobacterales</taxon>
        <taxon>Roseobacteraceae</taxon>
        <taxon>Roseicyclus</taxon>
    </lineage>
</organism>
<dbReference type="EMBL" id="BAABHW010000002">
    <property type="protein sequence ID" value="GAA5072353.1"/>
    <property type="molecule type" value="Genomic_DNA"/>
</dbReference>
<proteinExistence type="predicted"/>
<feature type="chain" id="PRO_5047125436" description="AAA+ family ATPase" evidence="2">
    <location>
        <begin position="23"/>
        <end position="120"/>
    </location>
</feature>
<name>A0ABP9LC57_9RHOB</name>
<dbReference type="RefSeq" id="WP_259550267.1">
    <property type="nucleotide sequence ID" value="NZ_BAABHW010000002.1"/>
</dbReference>
<feature type="region of interest" description="Disordered" evidence="1">
    <location>
        <begin position="94"/>
        <end position="120"/>
    </location>
</feature>